<protein>
    <submittedName>
        <fullName evidence="2">Phosphohydrolase</fullName>
    </submittedName>
</protein>
<dbReference type="PANTHER" id="PTHR33594:SF1">
    <property type="entry name" value="HD_PDEASE DOMAIN-CONTAINING PROTEIN"/>
    <property type="match status" value="1"/>
</dbReference>
<dbReference type="SMART" id="SM00471">
    <property type="entry name" value="HDc"/>
    <property type="match status" value="1"/>
</dbReference>
<gene>
    <name evidence="2" type="ORF">GCM10007425_12060</name>
</gene>
<sequence>MNEDVFLAAVKSAYARFDGSHDFTHIERVLQNAETILQTEPQANAALVRYALLLHDVSDKKYATSKAQENELIAMLQLAPHQEQQLRHIIAAISFNGGQEVATTMLEAQIARDADRLDALGAIGIARTFAFGGARGRKIYDDTEIIQTEMTEEQYRTNTNSSVAHFYEKLLKLKDLMITPKGKQMAQQRHAYMEQYLQQLQKEREGLL</sequence>
<dbReference type="RefSeq" id="WP_188614122.1">
    <property type="nucleotide sequence ID" value="NZ_BMJT01000003.1"/>
</dbReference>
<evidence type="ECO:0000259" key="1">
    <source>
        <dbReference type="SMART" id="SM00471"/>
    </source>
</evidence>
<evidence type="ECO:0000313" key="2">
    <source>
        <dbReference type="EMBL" id="GGG19118.1"/>
    </source>
</evidence>
<dbReference type="Gene3D" id="1.10.3210.50">
    <property type="match status" value="1"/>
</dbReference>
<reference evidence="2" key="2">
    <citation type="submission" date="2020-09" db="EMBL/GenBank/DDBJ databases">
        <authorList>
            <person name="Sun Q."/>
            <person name="Zhou Y."/>
        </authorList>
    </citation>
    <scope>NUCLEOTIDE SEQUENCE</scope>
    <source>
        <strain evidence="2">CGMCC 1.15760</strain>
    </source>
</reference>
<organism evidence="2 3">
    <name type="scientific">Lysinibacillus alkalisoli</name>
    <dbReference type="NCBI Taxonomy" id="1911548"/>
    <lineage>
        <taxon>Bacteria</taxon>
        <taxon>Bacillati</taxon>
        <taxon>Bacillota</taxon>
        <taxon>Bacilli</taxon>
        <taxon>Bacillales</taxon>
        <taxon>Bacillaceae</taxon>
        <taxon>Lysinibacillus</taxon>
    </lineage>
</organism>
<comment type="caution">
    <text evidence="2">The sequence shown here is derived from an EMBL/GenBank/DDBJ whole genome shotgun (WGS) entry which is preliminary data.</text>
</comment>
<dbReference type="InterPro" id="IPR006674">
    <property type="entry name" value="HD_domain"/>
</dbReference>
<reference evidence="2" key="1">
    <citation type="journal article" date="2014" name="Int. J. Syst. Evol. Microbiol.">
        <title>Complete genome sequence of Corynebacterium casei LMG S-19264T (=DSM 44701T), isolated from a smear-ripened cheese.</title>
        <authorList>
            <consortium name="US DOE Joint Genome Institute (JGI-PGF)"/>
            <person name="Walter F."/>
            <person name="Albersmeier A."/>
            <person name="Kalinowski J."/>
            <person name="Ruckert C."/>
        </authorList>
    </citation>
    <scope>NUCLEOTIDE SEQUENCE</scope>
    <source>
        <strain evidence="2">CGMCC 1.15760</strain>
    </source>
</reference>
<dbReference type="PANTHER" id="PTHR33594">
    <property type="entry name" value="SUPERFAMILY HYDROLASE, PUTATIVE (AFU_ORTHOLOGUE AFUA_1G03035)-RELATED"/>
    <property type="match status" value="1"/>
</dbReference>
<accession>A0A917G2E7</accession>
<proteinExistence type="predicted"/>
<keyword evidence="3" id="KW-1185">Reference proteome</keyword>
<evidence type="ECO:0000313" key="3">
    <source>
        <dbReference type="Proteomes" id="UP000616608"/>
    </source>
</evidence>
<dbReference type="Proteomes" id="UP000616608">
    <property type="component" value="Unassembled WGS sequence"/>
</dbReference>
<dbReference type="Pfam" id="PF01966">
    <property type="entry name" value="HD"/>
    <property type="match status" value="1"/>
</dbReference>
<dbReference type="InterPro" id="IPR003607">
    <property type="entry name" value="HD/PDEase_dom"/>
</dbReference>
<dbReference type="CDD" id="cd00077">
    <property type="entry name" value="HDc"/>
    <property type="match status" value="1"/>
</dbReference>
<dbReference type="EMBL" id="BMJT01000003">
    <property type="protein sequence ID" value="GGG19118.1"/>
    <property type="molecule type" value="Genomic_DNA"/>
</dbReference>
<feature type="domain" description="HD/PDEase" evidence="1">
    <location>
        <begin position="18"/>
        <end position="129"/>
    </location>
</feature>
<name>A0A917G2E7_9BACI</name>
<dbReference type="AlphaFoldDB" id="A0A917G2E7"/>
<dbReference type="SUPFAM" id="SSF109604">
    <property type="entry name" value="HD-domain/PDEase-like"/>
    <property type="match status" value="1"/>
</dbReference>